<evidence type="ECO:0000256" key="8">
    <source>
        <dbReference type="ARBA" id="ARBA00022927"/>
    </source>
</evidence>
<reference evidence="11 12" key="1">
    <citation type="submission" date="2018-12" db="EMBL/GenBank/DDBJ databases">
        <authorList>
            <person name="Yu L."/>
        </authorList>
    </citation>
    <scope>NUCLEOTIDE SEQUENCE [LARGE SCALE GENOMIC DNA]</scope>
    <source>
        <strain evidence="11 12">HAW-EB2</strain>
    </source>
</reference>
<keyword evidence="5" id="KW-1003">Cell membrane</keyword>
<gene>
    <name evidence="11" type="ORF">EKG38_19565</name>
</gene>
<dbReference type="GO" id="GO:0015627">
    <property type="term" value="C:type II protein secretion system complex"/>
    <property type="evidence" value="ECO:0007669"/>
    <property type="project" value="InterPro"/>
</dbReference>
<dbReference type="Pfam" id="PF01203">
    <property type="entry name" value="T2SSN"/>
    <property type="match status" value="1"/>
</dbReference>
<proteinExistence type="inferred from homology"/>
<keyword evidence="7" id="KW-0812">Transmembrane</keyword>
<dbReference type="RefSeq" id="WP_126522198.1">
    <property type="nucleotide sequence ID" value="NZ_RXNU01000013.1"/>
</dbReference>
<accession>A0A3S0IQ46</accession>
<evidence type="ECO:0000256" key="10">
    <source>
        <dbReference type="ARBA" id="ARBA00030772"/>
    </source>
</evidence>
<comment type="subcellular location">
    <subcellularLocation>
        <location evidence="1">Cell inner membrane</location>
    </subcellularLocation>
</comment>
<dbReference type="GO" id="GO:0015628">
    <property type="term" value="P:protein secretion by the type II secretion system"/>
    <property type="evidence" value="ECO:0007669"/>
    <property type="project" value="InterPro"/>
</dbReference>
<dbReference type="Proteomes" id="UP000267448">
    <property type="component" value="Unassembled WGS sequence"/>
</dbReference>
<dbReference type="GO" id="GO:0005886">
    <property type="term" value="C:plasma membrane"/>
    <property type="evidence" value="ECO:0007669"/>
    <property type="project" value="UniProtKB-SubCell"/>
</dbReference>
<dbReference type="EMBL" id="RXNU01000013">
    <property type="protein sequence ID" value="RTR37393.1"/>
    <property type="molecule type" value="Genomic_DNA"/>
</dbReference>
<keyword evidence="12" id="KW-1185">Reference proteome</keyword>
<dbReference type="InterPro" id="IPR022792">
    <property type="entry name" value="T2SS_protein-GspN"/>
</dbReference>
<dbReference type="OrthoDB" id="6118198at2"/>
<name>A0A3S0IQ46_9GAMM</name>
<evidence type="ECO:0000313" key="11">
    <source>
        <dbReference type="EMBL" id="RTR37393.1"/>
    </source>
</evidence>
<protein>
    <recommendedName>
        <fullName evidence="3">Type II secretion system protein N</fullName>
    </recommendedName>
    <alternativeName>
        <fullName evidence="10">General secretion pathway protein N</fullName>
    </alternativeName>
</protein>
<keyword evidence="9" id="KW-0472">Membrane</keyword>
<evidence type="ECO:0000313" key="12">
    <source>
        <dbReference type="Proteomes" id="UP000267448"/>
    </source>
</evidence>
<dbReference type="AlphaFoldDB" id="A0A3S0IQ46"/>
<evidence type="ECO:0000256" key="4">
    <source>
        <dbReference type="ARBA" id="ARBA00022448"/>
    </source>
</evidence>
<keyword evidence="6" id="KW-0997">Cell inner membrane</keyword>
<comment type="similarity">
    <text evidence="2">Belongs to the GSP N family.</text>
</comment>
<sequence>MNLAKKVIIGVLIYLVFLIALLPASVVVRLAPLPNTISLSGVSGSIWSGSIETVTIQKRQLEQVQWDLSPWSLFLGKAKLDLVIGNRGTAVNGKGLVTLSMSGIKAQGLRFEAPGSFLIGNTRLPFRTKVGGDISLFIEELAQGQPWCEQLSGKVFLNSAKVKNQFGDYPLGDIELGLSCVDGNVKVNSDETMNQLGLSGTVLLQAEKMVQVSAKVKETPSQPEDLKKALSFLGKKDSQGYYPISYQGRIPGL</sequence>
<evidence type="ECO:0000256" key="6">
    <source>
        <dbReference type="ARBA" id="ARBA00022519"/>
    </source>
</evidence>
<keyword evidence="8" id="KW-0653">Protein transport</keyword>
<evidence type="ECO:0000256" key="7">
    <source>
        <dbReference type="ARBA" id="ARBA00022692"/>
    </source>
</evidence>
<evidence type="ECO:0000256" key="9">
    <source>
        <dbReference type="ARBA" id="ARBA00023136"/>
    </source>
</evidence>
<evidence type="ECO:0000256" key="5">
    <source>
        <dbReference type="ARBA" id="ARBA00022475"/>
    </source>
</evidence>
<evidence type="ECO:0000256" key="3">
    <source>
        <dbReference type="ARBA" id="ARBA00021563"/>
    </source>
</evidence>
<keyword evidence="4" id="KW-0813">Transport</keyword>
<evidence type="ECO:0000256" key="2">
    <source>
        <dbReference type="ARBA" id="ARBA00007208"/>
    </source>
</evidence>
<evidence type="ECO:0000256" key="1">
    <source>
        <dbReference type="ARBA" id="ARBA00004533"/>
    </source>
</evidence>
<organism evidence="11 12">
    <name type="scientific">Shewanella canadensis</name>
    <dbReference type="NCBI Taxonomy" id="271096"/>
    <lineage>
        <taxon>Bacteria</taxon>
        <taxon>Pseudomonadati</taxon>
        <taxon>Pseudomonadota</taxon>
        <taxon>Gammaproteobacteria</taxon>
        <taxon>Alteromonadales</taxon>
        <taxon>Shewanellaceae</taxon>
        <taxon>Shewanella</taxon>
    </lineage>
</organism>
<comment type="caution">
    <text evidence="11">The sequence shown here is derived from an EMBL/GenBank/DDBJ whole genome shotgun (WGS) entry which is preliminary data.</text>
</comment>